<dbReference type="SMART" id="SM00490">
    <property type="entry name" value="HELICc"/>
    <property type="match status" value="1"/>
</dbReference>
<accession>A0A1M7XTZ9</accession>
<dbReference type="RefSeq" id="YP_009329043.1">
    <property type="nucleotide sequence ID" value="NC_032108.1"/>
</dbReference>
<dbReference type="Gene3D" id="3.40.50.300">
    <property type="entry name" value="P-loop containing nucleotide triphosphate hydrolases"/>
    <property type="match status" value="2"/>
</dbReference>
<dbReference type="EMBL" id="LT671577">
    <property type="protein sequence ID" value="SHO33171.1"/>
    <property type="molecule type" value="Genomic_DNA"/>
</dbReference>
<protein>
    <submittedName>
        <fullName evidence="2">VV D6-like helicase</fullName>
    </submittedName>
</protein>
<dbReference type="SUPFAM" id="SSF52540">
    <property type="entry name" value="P-loop containing nucleoside triphosphate hydrolases"/>
    <property type="match status" value="2"/>
</dbReference>
<dbReference type="KEGG" id="vg:30523045"/>
<dbReference type="GO" id="GO:0004386">
    <property type="term" value="F:helicase activity"/>
    <property type="evidence" value="ECO:0007669"/>
    <property type="project" value="UniProtKB-KW"/>
</dbReference>
<keyword evidence="3" id="KW-1185">Reference proteome</keyword>
<evidence type="ECO:0000313" key="3">
    <source>
        <dbReference type="Proteomes" id="UP000201465"/>
    </source>
</evidence>
<proteinExistence type="predicted"/>
<reference evidence="2 3" key="1">
    <citation type="submission" date="2016-11" db="EMBL/GenBank/DDBJ databases">
        <authorList>
            <consortium name="Urmite Genomes"/>
        </authorList>
    </citation>
    <scope>NUCLEOTIDE SEQUENCE [LARGE SCALE GENOMIC DNA]</scope>
    <source>
        <strain evidence="2 3">A11</strain>
    </source>
</reference>
<dbReference type="Proteomes" id="UP000201465">
    <property type="component" value="Segment"/>
</dbReference>
<evidence type="ECO:0000313" key="2">
    <source>
        <dbReference type="EMBL" id="SHO33171.1"/>
    </source>
</evidence>
<dbReference type="InterPro" id="IPR014001">
    <property type="entry name" value="Helicase_ATP-bd"/>
</dbReference>
<dbReference type="GeneID" id="30523045"/>
<keyword evidence="2" id="KW-0547">Nucleotide-binding</keyword>
<dbReference type="Pfam" id="PF00271">
    <property type="entry name" value="Helicase_C"/>
    <property type="match status" value="1"/>
</dbReference>
<name>A0A1M7XTZ9_9VIRU</name>
<organism evidence="2 3">
    <name type="scientific">Cedratvirus A11</name>
    <dbReference type="NCBI Taxonomy" id="1903266"/>
    <lineage>
        <taxon>Viruses</taxon>
        <taxon>Pithoviruses</taxon>
        <taxon>Orthocedratvirinae</taxon>
        <taxon>Alphacedratvirus</taxon>
        <taxon>Alphacedratvirus aljazairmassiliense</taxon>
    </lineage>
</organism>
<sequence length="1091" mass="124666">MDLADLVYTYPEVGEPGFQSKITAKYEFASLATSPVEAVPRRGTPFKHQAICLRYMLQYDRLFLIHEPGTGKTCTSVFSAESNLRRDLAVSVSDYILDYIQPKKSTINRIYVLTRGPTLRDEFLFQIICRCTTRYDTEALNNISSEAMRERRIHGEVSKYYSILTYGGLVREVEAKKLSDEQIASEYANSFFIIDEPQYLADPELGEDKNSYSGLLKILRLARNSKIMATTATPMINDVNEITNMLNLVLPEEKALSNEVDYNNVTLEDMAPILSGYVSYIRAFDTGLEVNYVGDPIGTDEGETEIKVYGSLMGELQNQVYEEQSSFTQGGTAATSFYNRDRQIANFVFPNQSFGREGFIEHIDTSGPDIFTAKREFAAFARSRKNLKSMSGKADAILTLLEQITGNHFIYSNSKLGSGAALLAAILKLHGYTQYLENTSAFADKEKESGYCLNAPANKAPRRIRIPPAKRFAIITPETPSTRRRSLLELYNSHENMHGDYIQVMIAPPVAKAGINLSNVVAVHLFDPDWNEAGNYQAISRAIRATSHVALLQEERERAVQQNRDPKLARVLVRVYRHVAIPLNEDLISIDTALYLRAETKDREIRRMLRILKQLAIDCHLNKGTNVRPTDVDGSQACDYTTCDYPCLDPAPTEIDYTSFNVLYSRPYVDEIAQRITAVFLERLTVSIEEIFTAFTEYEPRYILMAISKLVENKIPFSNKYGKISYLRESDGYLYLENELPVRPGSFPLSFYSENLIAVQTVPLETLTTRNKSEETEINVSRLLQIPVNSREWEDIFSTLSTEGLVLLLETIISYGRGLITLPYTISEDTQDRIEKEFFGLWYSLHEPKRQLDSYKSQIERARGPGRPLKKGNLPKLTGIDFGSSHLQRDTEIVYIHTVYDINRGATSAHGTGKRGKKVKGRIRILKPSEGEWRDTTDIENKIYTELFNRYVGELHSPYEVNKIYGILQRINNKFRIRDRTTENTRLSKSDLRYIKDGRTCTSWNKPMLVGVMWQLEIPPPPKLRITISFDEIMTALQKRNVFNVTNPQRDFDEEKAIYFYKWIYLADKTIEDMCQLIYKVLEESDRLLVI</sequence>
<evidence type="ECO:0000259" key="1">
    <source>
        <dbReference type="PROSITE" id="PS51192"/>
    </source>
</evidence>
<dbReference type="InterPro" id="IPR001650">
    <property type="entry name" value="Helicase_C-like"/>
</dbReference>
<dbReference type="PROSITE" id="PS51192">
    <property type="entry name" value="HELICASE_ATP_BIND_1"/>
    <property type="match status" value="1"/>
</dbReference>
<gene>
    <name evidence="2" type="ORF">BQ3484_103</name>
</gene>
<feature type="domain" description="Helicase ATP-binding" evidence="1">
    <location>
        <begin position="53"/>
        <end position="252"/>
    </location>
</feature>
<keyword evidence="2" id="KW-0067">ATP-binding</keyword>
<keyword evidence="2" id="KW-0378">Hydrolase</keyword>
<dbReference type="InterPro" id="IPR027417">
    <property type="entry name" value="P-loop_NTPase"/>
</dbReference>
<dbReference type="OrthoDB" id="7438at10239"/>
<keyword evidence="2" id="KW-0347">Helicase</keyword>